<accession>A6JPI2</accession>
<name>A6JPI2_RAT</name>
<evidence type="ECO:0000313" key="1">
    <source>
        <dbReference type="EMBL" id="EDL78940.1"/>
    </source>
</evidence>
<proteinExistence type="predicted"/>
<protein>
    <submittedName>
        <fullName evidence="1">RCG59111</fullName>
    </submittedName>
</protein>
<reference evidence="1 2" key="1">
    <citation type="submission" date="2005-09" db="EMBL/GenBank/DDBJ databases">
        <authorList>
            <person name="Mural R.J."/>
            <person name="Li P.W."/>
            <person name="Adams M.D."/>
            <person name="Amanatides P.G."/>
            <person name="Baden-Tillson H."/>
            <person name="Barnstead M."/>
            <person name="Chin S.H."/>
            <person name="Dew I."/>
            <person name="Evans C.A."/>
            <person name="Ferriera S."/>
            <person name="Flanigan M."/>
            <person name="Fosler C."/>
            <person name="Glodek A."/>
            <person name="Gu Z."/>
            <person name="Holt R.A."/>
            <person name="Jennings D."/>
            <person name="Kraft C.L."/>
            <person name="Lu F."/>
            <person name="Nguyen T."/>
            <person name="Nusskern D.R."/>
            <person name="Pfannkoch C.M."/>
            <person name="Sitter C."/>
            <person name="Sutton G.G."/>
            <person name="Venter J.C."/>
            <person name="Wang Z."/>
            <person name="Woodage T."/>
            <person name="Zheng X.H."/>
            <person name="Zhong F."/>
        </authorList>
    </citation>
    <scope>NUCLEOTIDE SEQUENCE [LARGE SCALE GENOMIC DNA]</scope>
    <source>
        <strain>BN</strain>
        <strain evidence="2">Sprague-Dawley</strain>
    </source>
</reference>
<gene>
    <name evidence="1" type="ORF">rCG_59111</name>
</gene>
<evidence type="ECO:0000313" key="2">
    <source>
        <dbReference type="Proteomes" id="UP000234681"/>
    </source>
</evidence>
<dbReference type="EMBL" id="CH473995">
    <property type="protein sequence ID" value="EDL78940.1"/>
    <property type="molecule type" value="Genomic_DNA"/>
</dbReference>
<organism evidence="1 2">
    <name type="scientific">Rattus norvegicus</name>
    <name type="common">Rat</name>
    <dbReference type="NCBI Taxonomy" id="10116"/>
    <lineage>
        <taxon>Eukaryota</taxon>
        <taxon>Metazoa</taxon>
        <taxon>Chordata</taxon>
        <taxon>Craniata</taxon>
        <taxon>Vertebrata</taxon>
        <taxon>Euteleostomi</taxon>
        <taxon>Mammalia</taxon>
        <taxon>Eutheria</taxon>
        <taxon>Euarchontoglires</taxon>
        <taxon>Glires</taxon>
        <taxon>Rodentia</taxon>
        <taxon>Myomorpha</taxon>
        <taxon>Muroidea</taxon>
        <taxon>Muridae</taxon>
        <taxon>Murinae</taxon>
        <taxon>Rattus</taxon>
    </lineage>
</organism>
<dbReference type="Proteomes" id="UP000234681">
    <property type="component" value="Chromosome 16"/>
</dbReference>
<sequence length="25" mass="2682">MSIDEEGCLTGLRSVFESFSGRCSA</sequence>
<dbReference type="AlphaFoldDB" id="A6JPI2"/>